<organism evidence="2 3">
    <name type="scientific">Mesoplasma chauliocola</name>
    <dbReference type="NCBI Taxonomy" id="216427"/>
    <lineage>
        <taxon>Bacteria</taxon>
        <taxon>Bacillati</taxon>
        <taxon>Mycoplasmatota</taxon>
        <taxon>Mollicutes</taxon>
        <taxon>Entomoplasmatales</taxon>
        <taxon>Entomoplasmataceae</taxon>
        <taxon>Mesoplasma</taxon>
    </lineage>
</organism>
<dbReference type="KEGG" id="mchc:CK556_03755"/>
<name>A0A249SP92_9MOLU</name>
<evidence type="ECO:0000313" key="3">
    <source>
        <dbReference type="Proteomes" id="UP000232229"/>
    </source>
</evidence>
<keyword evidence="1" id="KW-0472">Membrane</keyword>
<protein>
    <submittedName>
        <fullName evidence="2">Uncharacterized protein</fullName>
    </submittedName>
</protein>
<accession>A0A249SP92</accession>
<dbReference type="STRING" id="1336232.GCA_000518825_00842"/>
<keyword evidence="1" id="KW-0812">Transmembrane</keyword>
<reference evidence="2 3" key="1">
    <citation type="submission" date="2017-08" db="EMBL/GenBank/DDBJ databases">
        <title>Complete Genome Sequence of Mesoplasma chauliocola.</title>
        <authorList>
            <person name="Knight T.F.Jr."/>
            <person name="Citino T."/>
        </authorList>
    </citation>
    <scope>NUCLEOTIDE SEQUENCE [LARGE SCALE GENOMIC DNA]</scope>
    <source>
        <strain evidence="2 3">CHPA-2</strain>
    </source>
</reference>
<evidence type="ECO:0000313" key="2">
    <source>
        <dbReference type="EMBL" id="ASZ09440.1"/>
    </source>
</evidence>
<keyword evidence="1" id="KW-1133">Transmembrane helix</keyword>
<dbReference type="AlphaFoldDB" id="A0A249SP92"/>
<feature type="transmembrane region" description="Helical" evidence="1">
    <location>
        <begin position="77"/>
        <end position="99"/>
    </location>
</feature>
<feature type="transmembrane region" description="Helical" evidence="1">
    <location>
        <begin position="24"/>
        <end position="46"/>
    </location>
</feature>
<proteinExistence type="predicted"/>
<evidence type="ECO:0000256" key="1">
    <source>
        <dbReference type="SAM" id="Phobius"/>
    </source>
</evidence>
<dbReference type="Proteomes" id="UP000232229">
    <property type="component" value="Chromosome"/>
</dbReference>
<gene>
    <name evidence="2" type="ORF">CK556_03755</name>
</gene>
<dbReference type="RefSeq" id="WP_027875877.1">
    <property type="nucleotide sequence ID" value="NZ_CP023173.1"/>
</dbReference>
<sequence length="103" mass="11549">MEFSKHSFLAIATSEESQKVSQTAGIIMLTCSALLIVLGVVTILLFRKYLKNKKWKQEQNFKIVSGKYKIMDFWSNYAFIFIIVACFVGSIILFALGIAGTVS</sequence>
<dbReference type="EMBL" id="CP023173">
    <property type="protein sequence ID" value="ASZ09440.1"/>
    <property type="molecule type" value="Genomic_DNA"/>
</dbReference>
<keyword evidence="3" id="KW-1185">Reference proteome</keyword>